<evidence type="ECO:0000313" key="1">
    <source>
        <dbReference type="EMBL" id="PON34802.1"/>
    </source>
</evidence>
<gene>
    <name evidence="1" type="ORF">PanWU01x14_341490</name>
</gene>
<keyword evidence="2" id="KW-1185">Reference proteome</keyword>
<accession>A0A2P5AE44</accession>
<dbReference type="Proteomes" id="UP000237105">
    <property type="component" value="Unassembled WGS sequence"/>
</dbReference>
<sequence length="89" mass="9966">MCGDSLIDKFTTTDEKVVRLKTLLDSAFEVNKHATVRIDAHEKHAAPLVAWLSHKPIYHDRTVVIFYTYGYNSGSEFALAVNQADVIAT</sequence>
<dbReference type="AlphaFoldDB" id="A0A2P5AE44"/>
<organism evidence="1 2">
    <name type="scientific">Parasponia andersonii</name>
    <name type="common">Sponia andersonii</name>
    <dbReference type="NCBI Taxonomy" id="3476"/>
    <lineage>
        <taxon>Eukaryota</taxon>
        <taxon>Viridiplantae</taxon>
        <taxon>Streptophyta</taxon>
        <taxon>Embryophyta</taxon>
        <taxon>Tracheophyta</taxon>
        <taxon>Spermatophyta</taxon>
        <taxon>Magnoliopsida</taxon>
        <taxon>eudicotyledons</taxon>
        <taxon>Gunneridae</taxon>
        <taxon>Pentapetalae</taxon>
        <taxon>rosids</taxon>
        <taxon>fabids</taxon>
        <taxon>Rosales</taxon>
        <taxon>Cannabaceae</taxon>
        <taxon>Parasponia</taxon>
    </lineage>
</organism>
<proteinExistence type="predicted"/>
<protein>
    <submittedName>
        <fullName evidence="1">Uncharacterized protein</fullName>
    </submittedName>
</protein>
<name>A0A2P5AE44_PARAD</name>
<evidence type="ECO:0000313" key="2">
    <source>
        <dbReference type="Proteomes" id="UP000237105"/>
    </source>
</evidence>
<comment type="caution">
    <text evidence="1">The sequence shown here is derived from an EMBL/GenBank/DDBJ whole genome shotgun (WGS) entry which is preliminary data.</text>
</comment>
<dbReference type="EMBL" id="JXTB01000642">
    <property type="protein sequence ID" value="PON34802.1"/>
    <property type="molecule type" value="Genomic_DNA"/>
</dbReference>
<reference evidence="2" key="1">
    <citation type="submission" date="2016-06" db="EMBL/GenBank/DDBJ databases">
        <title>Parallel loss of symbiosis genes in relatives of nitrogen-fixing non-legume Parasponia.</title>
        <authorList>
            <person name="Van Velzen R."/>
            <person name="Holmer R."/>
            <person name="Bu F."/>
            <person name="Rutten L."/>
            <person name="Van Zeijl A."/>
            <person name="Liu W."/>
            <person name="Santuari L."/>
            <person name="Cao Q."/>
            <person name="Sharma T."/>
            <person name="Shen D."/>
            <person name="Roswanjaya Y."/>
            <person name="Wardhani T."/>
            <person name="Kalhor M.S."/>
            <person name="Jansen J."/>
            <person name="Van den Hoogen J."/>
            <person name="Gungor B."/>
            <person name="Hartog M."/>
            <person name="Hontelez J."/>
            <person name="Verver J."/>
            <person name="Yang W.-C."/>
            <person name="Schijlen E."/>
            <person name="Repin R."/>
            <person name="Schilthuizen M."/>
            <person name="Schranz E."/>
            <person name="Heidstra R."/>
            <person name="Miyata K."/>
            <person name="Fedorova E."/>
            <person name="Kohlen W."/>
            <person name="Bisseling T."/>
            <person name="Smit S."/>
            <person name="Geurts R."/>
        </authorList>
    </citation>
    <scope>NUCLEOTIDE SEQUENCE [LARGE SCALE GENOMIC DNA]</scope>
    <source>
        <strain evidence="2">cv. WU1-14</strain>
    </source>
</reference>